<proteinExistence type="predicted"/>
<evidence type="ECO:0000313" key="3">
    <source>
        <dbReference type="Proteomes" id="UP000177659"/>
    </source>
</evidence>
<feature type="transmembrane region" description="Helical" evidence="1">
    <location>
        <begin position="64"/>
        <end position="86"/>
    </location>
</feature>
<keyword evidence="1" id="KW-1133">Transmembrane helix</keyword>
<accession>A0A1F6D1P7</accession>
<dbReference type="Proteomes" id="UP000177659">
    <property type="component" value="Unassembled WGS sequence"/>
</dbReference>
<keyword evidence="1" id="KW-0472">Membrane</keyword>
<name>A0A1F6D1P7_9BACT</name>
<sequence length="89" mass="10310">MNNQILLNIIFIGLGLLGLYLLFGGIYITLSKANAEKFLRSRISQMYFELEFFEVEKRHRLVRYFFGPLTIVFGLILMAVSVSVLMNPF</sequence>
<evidence type="ECO:0000256" key="1">
    <source>
        <dbReference type="SAM" id="Phobius"/>
    </source>
</evidence>
<organism evidence="2 3">
    <name type="scientific">Candidatus Kaiserbacteria bacterium RIFCSPHIGHO2_02_FULL_49_11</name>
    <dbReference type="NCBI Taxonomy" id="1798489"/>
    <lineage>
        <taxon>Bacteria</taxon>
        <taxon>Candidatus Kaiseribacteriota</taxon>
    </lineage>
</organism>
<keyword evidence="1" id="KW-0812">Transmembrane</keyword>
<evidence type="ECO:0000313" key="2">
    <source>
        <dbReference type="EMBL" id="OGG55221.1"/>
    </source>
</evidence>
<protein>
    <submittedName>
        <fullName evidence="2">Uncharacterized protein</fullName>
    </submittedName>
</protein>
<feature type="transmembrane region" description="Helical" evidence="1">
    <location>
        <begin position="6"/>
        <end position="30"/>
    </location>
</feature>
<dbReference type="AlphaFoldDB" id="A0A1F6D1P7"/>
<dbReference type="EMBL" id="MFLC01000009">
    <property type="protein sequence ID" value="OGG55221.1"/>
    <property type="molecule type" value="Genomic_DNA"/>
</dbReference>
<gene>
    <name evidence="2" type="ORF">A3D62_01905</name>
</gene>
<comment type="caution">
    <text evidence="2">The sequence shown here is derived from an EMBL/GenBank/DDBJ whole genome shotgun (WGS) entry which is preliminary data.</text>
</comment>
<reference evidence="2 3" key="1">
    <citation type="journal article" date="2016" name="Nat. Commun.">
        <title>Thousands of microbial genomes shed light on interconnected biogeochemical processes in an aquifer system.</title>
        <authorList>
            <person name="Anantharaman K."/>
            <person name="Brown C.T."/>
            <person name="Hug L.A."/>
            <person name="Sharon I."/>
            <person name="Castelle C.J."/>
            <person name="Probst A.J."/>
            <person name="Thomas B.C."/>
            <person name="Singh A."/>
            <person name="Wilkins M.J."/>
            <person name="Karaoz U."/>
            <person name="Brodie E.L."/>
            <person name="Williams K.H."/>
            <person name="Hubbard S.S."/>
            <person name="Banfield J.F."/>
        </authorList>
    </citation>
    <scope>NUCLEOTIDE SEQUENCE [LARGE SCALE GENOMIC DNA]</scope>
</reference>